<evidence type="ECO:0000313" key="2">
    <source>
        <dbReference type="Proteomes" id="UP001165083"/>
    </source>
</evidence>
<keyword evidence="2" id="KW-1185">Reference proteome</keyword>
<sequence>MYKLNSSRPASLLGKMEIEAGIKVRKLAAVSTLTVIAILVKEGRTIVRRIQFQLQLESVDEFEADQLN</sequence>
<evidence type="ECO:0000313" key="1">
    <source>
        <dbReference type="EMBL" id="GMF14426.1"/>
    </source>
</evidence>
<dbReference type="AlphaFoldDB" id="A0A9W6TKF7"/>
<name>A0A9W6TKF7_9STRA</name>
<reference evidence="1" key="1">
    <citation type="submission" date="2023-04" db="EMBL/GenBank/DDBJ databases">
        <title>Phytophthora lilii NBRC 32176.</title>
        <authorList>
            <person name="Ichikawa N."/>
            <person name="Sato H."/>
            <person name="Tonouchi N."/>
        </authorList>
    </citation>
    <scope>NUCLEOTIDE SEQUENCE</scope>
    <source>
        <strain evidence="1">NBRC 32176</strain>
    </source>
</reference>
<proteinExistence type="predicted"/>
<comment type="caution">
    <text evidence="1">The sequence shown here is derived from an EMBL/GenBank/DDBJ whole genome shotgun (WGS) entry which is preliminary data.</text>
</comment>
<accession>A0A9W6TKF7</accession>
<dbReference type="EMBL" id="BSXW01000199">
    <property type="protein sequence ID" value="GMF14426.1"/>
    <property type="molecule type" value="Genomic_DNA"/>
</dbReference>
<gene>
    <name evidence="1" type="ORF">Plil01_000474400</name>
</gene>
<protein>
    <submittedName>
        <fullName evidence="1">Unnamed protein product</fullName>
    </submittedName>
</protein>
<organism evidence="1 2">
    <name type="scientific">Phytophthora lilii</name>
    <dbReference type="NCBI Taxonomy" id="2077276"/>
    <lineage>
        <taxon>Eukaryota</taxon>
        <taxon>Sar</taxon>
        <taxon>Stramenopiles</taxon>
        <taxon>Oomycota</taxon>
        <taxon>Peronosporomycetes</taxon>
        <taxon>Peronosporales</taxon>
        <taxon>Peronosporaceae</taxon>
        <taxon>Phytophthora</taxon>
    </lineage>
</organism>
<dbReference type="Proteomes" id="UP001165083">
    <property type="component" value="Unassembled WGS sequence"/>
</dbReference>